<accession>A0A7J8FJL0</accession>
<gene>
    <name evidence="2" type="ORF">HJG63_012137</name>
</gene>
<dbReference type="AlphaFoldDB" id="A0A7J8FJL0"/>
<evidence type="ECO:0000256" key="1">
    <source>
        <dbReference type="SAM" id="MobiDB-lite"/>
    </source>
</evidence>
<keyword evidence="3" id="KW-1185">Reference proteome</keyword>
<dbReference type="EMBL" id="JACASE010000007">
    <property type="protein sequence ID" value="KAF6447775.1"/>
    <property type="molecule type" value="Genomic_DNA"/>
</dbReference>
<proteinExistence type="predicted"/>
<evidence type="ECO:0000313" key="3">
    <source>
        <dbReference type="Proteomes" id="UP000593571"/>
    </source>
</evidence>
<protein>
    <submittedName>
        <fullName evidence="2">Uncharacterized protein</fullName>
    </submittedName>
</protein>
<name>A0A7J8FJL0_ROUAE</name>
<organism evidence="2 3">
    <name type="scientific">Rousettus aegyptiacus</name>
    <name type="common">Egyptian fruit bat</name>
    <name type="synonym">Pteropus aegyptiacus</name>
    <dbReference type="NCBI Taxonomy" id="9407"/>
    <lineage>
        <taxon>Eukaryota</taxon>
        <taxon>Metazoa</taxon>
        <taxon>Chordata</taxon>
        <taxon>Craniata</taxon>
        <taxon>Vertebrata</taxon>
        <taxon>Euteleostomi</taxon>
        <taxon>Mammalia</taxon>
        <taxon>Eutheria</taxon>
        <taxon>Laurasiatheria</taxon>
        <taxon>Chiroptera</taxon>
        <taxon>Yinpterochiroptera</taxon>
        <taxon>Pteropodoidea</taxon>
        <taxon>Pteropodidae</taxon>
        <taxon>Rousettinae</taxon>
        <taxon>Rousettus</taxon>
    </lineage>
</organism>
<reference evidence="2 3" key="1">
    <citation type="journal article" date="2020" name="Nature">
        <title>Six reference-quality genomes reveal evolution of bat adaptations.</title>
        <authorList>
            <person name="Jebb D."/>
            <person name="Huang Z."/>
            <person name="Pippel M."/>
            <person name="Hughes G.M."/>
            <person name="Lavrichenko K."/>
            <person name="Devanna P."/>
            <person name="Winkler S."/>
            <person name="Jermiin L.S."/>
            <person name="Skirmuntt E.C."/>
            <person name="Katzourakis A."/>
            <person name="Burkitt-Gray L."/>
            <person name="Ray D.A."/>
            <person name="Sullivan K.A.M."/>
            <person name="Roscito J.G."/>
            <person name="Kirilenko B.M."/>
            <person name="Davalos L.M."/>
            <person name="Corthals A.P."/>
            <person name="Power M.L."/>
            <person name="Jones G."/>
            <person name="Ransome R.D."/>
            <person name="Dechmann D.K.N."/>
            <person name="Locatelli A.G."/>
            <person name="Puechmaille S.J."/>
            <person name="Fedrigo O."/>
            <person name="Jarvis E.D."/>
            <person name="Hiller M."/>
            <person name="Vernes S.C."/>
            <person name="Myers E.W."/>
            <person name="Teeling E.C."/>
        </authorList>
    </citation>
    <scope>NUCLEOTIDE SEQUENCE [LARGE SCALE GENOMIC DNA]</scope>
    <source>
        <strain evidence="2">MRouAeg1</strain>
        <tissue evidence="2">Muscle</tissue>
    </source>
</reference>
<evidence type="ECO:0000313" key="2">
    <source>
        <dbReference type="EMBL" id="KAF6447775.1"/>
    </source>
</evidence>
<sequence>MGMHLESCPLRAAWRRRNPGPCPSNCRLPVQAAASPSATSTSPMSPWWTFSTCPSSAPMGISCLKRSWPCSQRRRVFPAFCVGAPKTHLPGWRYRLAASAGEQSAAGALDGRGGTEGSNAGHTPPAVSPGAASADPDLVSGSSPTCRPTPLASAGHSHDSCLDAPLSSDAALSGHVLRASGFVPYYRTPEEELHSSPGPPASSSGGQEPTGELPRPGAATL</sequence>
<comment type="caution">
    <text evidence="2">The sequence shown here is derived from an EMBL/GenBank/DDBJ whole genome shotgun (WGS) entry which is preliminary data.</text>
</comment>
<dbReference type="Proteomes" id="UP000593571">
    <property type="component" value="Unassembled WGS sequence"/>
</dbReference>
<feature type="region of interest" description="Disordered" evidence="1">
    <location>
        <begin position="188"/>
        <end position="221"/>
    </location>
</feature>
<feature type="region of interest" description="Disordered" evidence="1">
    <location>
        <begin position="105"/>
        <end position="160"/>
    </location>
</feature>